<evidence type="ECO:0000256" key="3">
    <source>
        <dbReference type="ARBA" id="ARBA00023163"/>
    </source>
</evidence>
<dbReference type="eggNOG" id="COG1309">
    <property type="taxonomic scope" value="Bacteria"/>
</dbReference>
<dbReference type="STRING" id="394.NGR_c34930"/>
<feature type="DNA-binding region" description="H-T-H motif" evidence="4">
    <location>
        <begin position="61"/>
        <end position="80"/>
    </location>
</feature>
<evidence type="ECO:0000256" key="2">
    <source>
        <dbReference type="ARBA" id="ARBA00023125"/>
    </source>
</evidence>
<dbReference type="EMBL" id="CP001389">
    <property type="protein sequence ID" value="ACP27217.1"/>
    <property type="molecule type" value="Genomic_DNA"/>
</dbReference>
<organism evidence="6 7">
    <name type="scientific">Sinorhizobium fredii (strain NBRC 101917 / NGR234)</name>
    <dbReference type="NCBI Taxonomy" id="394"/>
    <lineage>
        <taxon>Bacteria</taxon>
        <taxon>Pseudomonadati</taxon>
        <taxon>Pseudomonadota</taxon>
        <taxon>Alphaproteobacteria</taxon>
        <taxon>Hyphomicrobiales</taxon>
        <taxon>Rhizobiaceae</taxon>
        <taxon>Sinorhizobium/Ensifer group</taxon>
        <taxon>Sinorhizobium</taxon>
    </lineage>
</organism>
<keyword evidence="2 4" id="KW-0238">DNA-binding</keyword>
<dbReference type="InterPro" id="IPR009057">
    <property type="entry name" value="Homeodomain-like_sf"/>
</dbReference>
<dbReference type="PANTHER" id="PTHR30055">
    <property type="entry name" value="HTH-TYPE TRANSCRIPTIONAL REGULATOR RUTR"/>
    <property type="match status" value="1"/>
</dbReference>
<dbReference type="GO" id="GO:0003700">
    <property type="term" value="F:DNA-binding transcription factor activity"/>
    <property type="evidence" value="ECO:0007669"/>
    <property type="project" value="TreeGrafter"/>
</dbReference>
<dbReference type="PROSITE" id="PS50977">
    <property type="entry name" value="HTH_TETR_2"/>
    <property type="match status" value="1"/>
</dbReference>
<feature type="domain" description="HTH tetR-type" evidence="5">
    <location>
        <begin position="38"/>
        <end position="98"/>
    </location>
</feature>
<dbReference type="HOGENOM" id="CLU_069356_24_2_5"/>
<dbReference type="PANTHER" id="PTHR30055:SF234">
    <property type="entry name" value="HTH-TYPE TRANSCRIPTIONAL REGULATOR BETI"/>
    <property type="match status" value="1"/>
</dbReference>
<protein>
    <submittedName>
        <fullName evidence="6">Transcriptional regulator, TetR family</fullName>
    </submittedName>
</protein>
<name>C3MBZ2_SINFN</name>
<proteinExistence type="predicted"/>
<dbReference type="Proteomes" id="UP000001054">
    <property type="component" value="Chromosome"/>
</dbReference>
<dbReference type="PATRIC" id="fig|394.7.peg.6341"/>
<dbReference type="KEGG" id="rhi:NGR_c34930"/>
<dbReference type="InterPro" id="IPR050109">
    <property type="entry name" value="HTH-type_TetR-like_transc_reg"/>
</dbReference>
<keyword evidence="3" id="KW-0804">Transcription</keyword>
<sequence>MLSLHRSFSYNLYVSVINIQAVCMQQEKPRRSNRERSDTTRAAILDAARELFVAKGYADTATPDIVAAAGLTRGALYHHFEDKKALFRAVIEGESREVAAAIERSAPDALPPREALLAGAAAYFDAMAVPGRVRLLLLDGPAVLGVTTMAVIDAAHGGRTLEEGLGTAMAPHRLEEKTVKAMAFLLSAAFDRAALEIDAGAARADYAYAIGRLIDRLIDP</sequence>
<keyword evidence="1" id="KW-0805">Transcription regulation</keyword>
<evidence type="ECO:0000313" key="7">
    <source>
        <dbReference type="Proteomes" id="UP000001054"/>
    </source>
</evidence>
<evidence type="ECO:0000256" key="4">
    <source>
        <dbReference type="PROSITE-ProRule" id="PRU00335"/>
    </source>
</evidence>
<dbReference type="Gene3D" id="1.10.357.10">
    <property type="entry name" value="Tetracycline Repressor, domain 2"/>
    <property type="match status" value="1"/>
</dbReference>
<accession>C3MBZ2</accession>
<dbReference type="Pfam" id="PF21351">
    <property type="entry name" value="TetR_C_41"/>
    <property type="match status" value="1"/>
</dbReference>
<dbReference type="OrthoDB" id="8478851at2"/>
<dbReference type="InterPro" id="IPR001647">
    <property type="entry name" value="HTH_TetR"/>
</dbReference>
<gene>
    <name evidence="6" type="ordered locus">NGR_c34930</name>
</gene>
<dbReference type="AlphaFoldDB" id="C3MBZ2"/>
<reference evidence="6 7" key="1">
    <citation type="journal article" date="2009" name="Appl. Environ. Microbiol.">
        <title>Rhizobium sp. strain NGR234 possesses a remarkable number of secretion systems.</title>
        <authorList>
            <person name="Schmeisser C."/>
            <person name="Liesegang H."/>
            <person name="Krysciak D."/>
            <person name="Bakkou N."/>
            <person name="Le Quere A."/>
            <person name="Wollherr A."/>
            <person name="Heinemeyer I."/>
            <person name="Morgenstern B."/>
            <person name="Pommerening-Roeser A."/>
            <person name="Flores M."/>
            <person name="Palacios R."/>
            <person name="Brenner S."/>
            <person name="Gottschalk G."/>
            <person name="Schmitz R.A."/>
            <person name="Broughton W.J."/>
            <person name="Perret X."/>
            <person name="Strittmatter A.W."/>
            <person name="Streit W.R."/>
        </authorList>
    </citation>
    <scope>NUCLEOTIDE SEQUENCE [LARGE SCALE GENOMIC DNA]</scope>
    <source>
        <strain evidence="7">NBRC 101917 / NGR234</strain>
    </source>
</reference>
<evidence type="ECO:0000256" key="1">
    <source>
        <dbReference type="ARBA" id="ARBA00023015"/>
    </source>
</evidence>
<keyword evidence="7" id="KW-1185">Reference proteome</keyword>
<dbReference type="PRINTS" id="PR00455">
    <property type="entry name" value="HTHTETR"/>
</dbReference>
<dbReference type="InterPro" id="IPR049484">
    <property type="entry name" value="Rv0078-like_C"/>
</dbReference>
<evidence type="ECO:0000259" key="5">
    <source>
        <dbReference type="PROSITE" id="PS50977"/>
    </source>
</evidence>
<evidence type="ECO:0000313" key="6">
    <source>
        <dbReference type="EMBL" id="ACP27217.1"/>
    </source>
</evidence>
<dbReference type="GO" id="GO:0000976">
    <property type="term" value="F:transcription cis-regulatory region binding"/>
    <property type="evidence" value="ECO:0007669"/>
    <property type="project" value="TreeGrafter"/>
</dbReference>
<dbReference type="Pfam" id="PF00440">
    <property type="entry name" value="TetR_N"/>
    <property type="match status" value="1"/>
</dbReference>
<dbReference type="SUPFAM" id="SSF46689">
    <property type="entry name" value="Homeodomain-like"/>
    <property type="match status" value="1"/>
</dbReference>